<name>A0A0E9T155_ANGAN</name>
<dbReference type="AlphaFoldDB" id="A0A0E9T155"/>
<accession>A0A0E9T155</accession>
<reference evidence="1" key="1">
    <citation type="submission" date="2014-11" db="EMBL/GenBank/DDBJ databases">
        <authorList>
            <person name="Amaro Gonzalez C."/>
        </authorList>
    </citation>
    <scope>NUCLEOTIDE SEQUENCE</scope>
</reference>
<organism evidence="1">
    <name type="scientific">Anguilla anguilla</name>
    <name type="common">European freshwater eel</name>
    <name type="synonym">Muraena anguilla</name>
    <dbReference type="NCBI Taxonomy" id="7936"/>
    <lineage>
        <taxon>Eukaryota</taxon>
        <taxon>Metazoa</taxon>
        <taxon>Chordata</taxon>
        <taxon>Craniata</taxon>
        <taxon>Vertebrata</taxon>
        <taxon>Euteleostomi</taxon>
        <taxon>Actinopterygii</taxon>
        <taxon>Neopterygii</taxon>
        <taxon>Teleostei</taxon>
        <taxon>Anguilliformes</taxon>
        <taxon>Anguillidae</taxon>
        <taxon>Anguilla</taxon>
    </lineage>
</organism>
<reference evidence="1" key="2">
    <citation type="journal article" date="2015" name="Fish Shellfish Immunol.">
        <title>Early steps in the European eel (Anguilla anguilla)-Vibrio vulnificus interaction in the gills: Role of the RtxA13 toxin.</title>
        <authorList>
            <person name="Callol A."/>
            <person name="Pajuelo D."/>
            <person name="Ebbesson L."/>
            <person name="Teles M."/>
            <person name="MacKenzie S."/>
            <person name="Amaro C."/>
        </authorList>
    </citation>
    <scope>NUCLEOTIDE SEQUENCE</scope>
</reference>
<protein>
    <submittedName>
        <fullName evidence="1">Uncharacterized protein</fullName>
    </submittedName>
</protein>
<evidence type="ECO:0000313" key="1">
    <source>
        <dbReference type="EMBL" id="JAH46685.1"/>
    </source>
</evidence>
<proteinExistence type="predicted"/>
<dbReference type="EMBL" id="GBXM01061892">
    <property type="protein sequence ID" value="JAH46685.1"/>
    <property type="molecule type" value="Transcribed_RNA"/>
</dbReference>
<sequence>MLYRGMIGFVRSSGKCPQH</sequence>